<evidence type="ECO:0000313" key="2">
    <source>
        <dbReference type="Proteomes" id="UP000237846"/>
    </source>
</evidence>
<dbReference type="EMBL" id="PVZC01000004">
    <property type="protein sequence ID" value="PRX99095.1"/>
    <property type="molecule type" value="Genomic_DNA"/>
</dbReference>
<evidence type="ECO:0000313" key="1">
    <source>
        <dbReference type="EMBL" id="PRX99095.1"/>
    </source>
</evidence>
<organism evidence="1 2">
    <name type="scientific">Allonocardiopsis opalescens</name>
    <dbReference type="NCBI Taxonomy" id="1144618"/>
    <lineage>
        <taxon>Bacteria</taxon>
        <taxon>Bacillati</taxon>
        <taxon>Actinomycetota</taxon>
        <taxon>Actinomycetes</taxon>
        <taxon>Streptosporangiales</taxon>
        <taxon>Allonocardiopsis</taxon>
    </lineage>
</organism>
<keyword evidence="2" id="KW-1185">Reference proteome</keyword>
<proteinExistence type="predicted"/>
<name>A0A2T0Q5L3_9ACTN</name>
<dbReference type="Proteomes" id="UP000237846">
    <property type="component" value="Unassembled WGS sequence"/>
</dbReference>
<comment type="caution">
    <text evidence="1">The sequence shown here is derived from an EMBL/GenBank/DDBJ whole genome shotgun (WGS) entry which is preliminary data.</text>
</comment>
<reference evidence="1 2" key="1">
    <citation type="submission" date="2018-03" db="EMBL/GenBank/DDBJ databases">
        <title>Genomic Encyclopedia of Archaeal and Bacterial Type Strains, Phase II (KMG-II): from individual species to whole genera.</title>
        <authorList>
            <person name="Goeker M."/>
        </authorList>
    </citation>
    <scope>NUCLEOTIDE SEQUENCE [LARGE SCALE GENOMIC DNA]</scope>
    <source>
        <strain evidence="1 2">DSM 45601</strain>
    </source>
</reference>
<dbReference type="OrthoDB" id="281785at2"/>
<gene>
    <name evidence="1" type="ORF">CLV72_104675</name>
</gene>
<accession>A0A2T0Q5L3</accession>
<sequence>MPRSAAEIHAYFVALLNSALRRPGMFGGEVELTMLTRHLLFVEGRDGAWEDWEAEQTWRGAFNTCRATGGFGRLLPGDSMDCAAASLYAEFAQAQRWLRPDRVLGPAEYASMRAGLREWTTRDRVLGDVLTAFGPPSLRCGGANPRYGKTLCYLTGRREDPLVAFHLWNGSERGAGAVWPPPYDEPALLAARTGSGPFAATFAFTPEGRRHRPEPPGGC</sequence>
<protein>
    <submittedName>
        <fullName evidence="1">Uncharacterized protein</fullName>
    </submittedName>
</protein>
<dbReference type="AlphaFoldDB" id="A0A2T0Q5L3"/>